<dbReference type="PANTHER" id="PTHR22950">
    <property type="entry name" value="AMINO ACID TRANSPORTER"/>
    <property type="match status" value="1"/>
</dbReference>
<evidence type="ECO:0000313" key="9">
    <source>
        <dbReference type="RefSeq" id="XP_010848955.1"/>
    </source>
</evidence>
<dbReference type="PANTHER" id="PTHR22950:SF258">
    <property type="entry name" value="PROTON-COUPLED AMINO ACID TRANSPORTER 3"/>
    <property type="match status" value="1"/>
</dbReference>
<reference evidence="9" key="1">
    <citation type="submission" date="2025-08" db="UniProtKB">
        <authorList>
            <consortium name="RefSeq"/>
        </authorList>
    </citation>
    <scope>IDENTIFICATION</scope>
    <source>
        <tissue evidence="9">Blood</tissue>
    </source>
</reference>
<dbReference type="CTD" id="285641"/>
<feature type="transmembrane region" description="Helical" evidence="6">
    <location>
        <begin position="217"/>
        <end position="238"/>
    </location>
</feature>
<dbReference type="Proteomes" id="UP000515208">
    <property type="component" value="Unplaced"/>
</dbReference>
<feature type="transmembrane region" description="Helical" evidence="6">
    <location>
        <begin position="140"/>
        <end position="160"/>
    </location>
</feature>
<evidence type="ECO:0000259" key="7">
    <source>
        <dbReference type="Pfam" id="PF01490"/>
    </source>
</evidence>
<dbReference type="RefSeq" id="XP_010848955.1">
    <property type="nucleotide sequence ID" value="XM_010850653.1"/>
</dbReference>
<name>A0A6P3IDK9_BISBB</name>
<evidence type="ECO:0000256" key="3">
    <source>
        <dbReference type="ARBA" id="ARBA00022989"/>
    </source>
</evidence>
<accession>A0A6P3IDK9</accession>
<dbReference type="AlphaFoldDB" id="A0A6P3IDK9"/>
<dbReference type="OrthoDB" id="1684102at2759"/>
<sequence>MLKISLLARDNTSKPKSLDDGSKSLSESSSSITSERIHPAEEANGLSMMQTLIHLLKCNIGTGLLGLPLAMKNAGLLVGPFSLLAIGILTVHCMVILLNCAHHLSQRLQKTFVNYGEAMMYSLETCPNAWLRTHSVWGRYTVSFLLITTQLGFCSVYFMFMADNLQQMVEEVHVTSKTCEPRKILVLTPNVDIRFYMLTILPFLILLVFIQNLRVLSIFSTLANITTLGSMALIFQYIMQEIPDPRNLPLMASWKTFLLFFGTAIFTFEGVGMVLPLKNQMKHPQQFSFVLYWGMSLVIVLYICLGTLGYMKFGSNTQASITLNLPNCWLYQSVKLMYSIGIFFTYALQFHVPAEIIIPIIISQVSESWALFADLSVRTALVCLTCVSAILIPRLDLVISLVGSVSSSALALIIPPFLELITFYPEDMNCITIVKDIMISILGLLGCVFGTYQALYELTQPINHSVANSTGVYA</sequence>
<keyword evidence="8" id="KW-1185">Reference proteome</keyword>
<dbReference type="InterPro" id="IPR013057">
    <property type="entry name" value="AA_transpt_TM"/>
</dbReference>
<gene>
    <name evidence="9" type="primary">SLC36A3</name>
</gene>
<keyword evidence="4 6" id="KW-0472">Membrane</keyword>
<dbReference type="GO" id="GO:0015187">
    <property type="term" value="F:glycine transmembrane transporter activity"/>
    <property type="evidence" value="ECO:0007669"/>
    <property type="project" value="TreeGrafter"/>
</dbReference>
<keyword evidence="2 6" id="KW-0812">Transmembrane</keyword>
<feature type="transmembrane region" description="Helical" evidence="6">
    <location>
        <begin position="193"/>
        <end position="210"/>
    </location>
</feature>
<feature type="transmembrane region" description="Helical" evidence="6">
    <location>
        <begin position="77"/>
        <end position="100"/>
    </location>
</feature>
<feature type="domain" description="Amino acid transporter transmembrane" evidence="7">
    <location>
        <begin position="46"/>
        <end position="454"/>
    </location>
</feature>
<evidence type="ECO:0000256" key="2">
    <source>
        <dbReference type="ARBA" id="ARBA00022692"/>
    </source>
</evidence>
<feature type="transmembrane region" description="Helical" evidence="6">
    <location>
        <begin position="369"/>
        <end position="392"/>
    </location>
</feature>
<feature type="compositionally biased region" description="Basic and acidic residues" evidence="5">
    <location>
        <begin position="11"/>
        <end position="22"/>
    </location>
</feature>
<dbReference type="GeneID" id="104996402"/>
<comment type="subcellular location">
    <subcellularLocation>
        <location evidence="1">Membrane</location>
        <topology evidence="1">Multi-pass membrane protein</topology>
    </subcellularLocation>
</comment>
<feature type="compositionally biased region" description="Low complexity" evidence="5">
    <location>
        <begin position="23"/>
        <end position="34"/>
    </location>
</feature>
<keyword evidence="3 6" id="KW-1133">Transmembrane helix</keyword>
<proteinExistence type="predicted"/>
<feature type="transmembrane region" description="Helical" evidence="6">
    <location>
        <begin position="289"/>
        <end position="309"/>
    </location>
</feature>
<organism evidence="8 9">
    <name type="scientific">Bison bison bison</name>
    <name type="common">North American plains bison</name>
    <dbReference type="NCBI Taxonomy" id="43346"/>
    <lineage>
        <taxon>Eukaryota</taxon>
        <taxon>Metazoa</taxon>
        <taxon>Chordata</taxon>
        <taxon>Craniata</taxon>
        <taxon>Vertebrata</taxon>
        <taxon>Euteleostomi</taxon>
        <taxon>Mammalia</taxon>
        <taxon>Eutheria</taxon>
        <taxon>Laurasiatheria</taxon>
        <taxon>Artiodactyla</taxon>
        <taxon>Ruminantia</taxon>
        <taxon>Pecora</taxon>
        <taxon>Bovidae</taxon>
        <taxon>Bovinae</taxon>
        <taxon>Bison</taxon>
    </lineage>
</organism>
<evidence type="ECO:0000256" key="6">
    <source>
        <dbReference type="SAM" id="Phobius"/>
    </source>
</evidence>
<evidence type="ECO:0000256" key="4">
    <source>
        <dbReference type="ARBA" id="ARBA00023136"/>
    </source>
</evidence>
<dbReference type="GO" id="GO:0015193">
    <property type="term" value="F:L-proline transmembrane transporter activity"/>
    <property type="evidence" value="ECO:0007669"/>
    <property type="project" value="TreeGrafter"/>
</dbReference>
<dbReference type="GO" id="GO:0005280">
    <property type="term" value="F:amino acid:proton symporter activity"/>
    <property type="evidence" value="ECO:0007669"/>
    <property type="project" value="TreeGrafter"/>
</dbReference>
<evidence type="ECO:0000256" key="5">
    <source>
        <dbReference type="SAM" id="MobiDB-lite"/>
    </source>
</evidence>
<feature type="region of interest" description="Disordered" evidence="5">
    <location>
        <begin position="9"/>
        <end position="36"/>
    </location>
</feature>
<dbReference type="GO" id="GO:0015180">
    <property type="term" value="F:L-alanine transmembrane transporter activity"/>
    <property type="evidence" value="ECO:0007669"/>
    <property type="project" value="TreeGrafter"/>
</dbReference>
<evidence type="ECO:0000313" key="8">
    <source>
        <dbReference type="Proteomes" id="UP000515208"/>
    </source>
</evidence>
<feature type="transmembrane region" description="Helical" evidence="6">
    <location>
        <begin position="433"/>
        <end position="455"/>
    </location>
</feature>
<feature type="transmembrane region" description="Helical" evidence="6">
    <location>
        <begin position="398"/>
        <end position="421"/>
    </location>
</feature>
<dbReference type="GO" id="GO:0005774">
    <property type="term" value="C:vacuolar membrane"/>
    <property type="evidence" value="ECO:0007669"/>
    <property type="project" value="TreeGrafter"/>
</dbReference>
<dbReference type="Pfam" id="PF01490">
    <property type="entry name" value="Aa_trans"/>
    <property type="match status" value="1"/>
</dbReference>
<protein>
    <submittedName>
        <fullName evidence="9">Proton-coupled amino acid transporter 3</fullName>
    </submittedName>
</protein>
<feature type="transmembrane region" description="Helical" evidence="6">
    <location>
        <begin position="258"/>
        <end position="277"/>
    </location>
</feature>
<evidence type="ECO:0000256" key="1">
    <source>
        <dbReference type="ARBA" id="ARBA00004141"/>
    </source>
</evidence>
<dbReference type="KEGG" id="bbis:104996402"/>